<dbReference type="InterPro" id="IPR044651">
    <property type="entry name" value="OTSB-like"/>
</dbReference>
<organism evidence="5">
    <name type="scientific">marine sediment metagenome</name>
    <dbReference type="NCBI Taxonomy" id="412755"/>
    <lineage>
        <taxon>unclassified sequences</taxon>
        <taxon>metagenomes</taxon>
        <taxon>ecological metagenomes</taxon>
    </lineage>
</organism>
<evidence type="ECO:0000256" key="4">
    <source>
        <dbReference type="ARBA" id="ARBA00022801"/>
    </source>
</evidence>
<dbReference type="PANTHER" id="PTHR43768">
    <property type="entry name" value="TREHALOSE 6-PHOSPHATE PHOSPHATASE"/>
    <property type="match status" value="1"/>
</dbReference>
<dbReference type="InterPro" id="IPR023214">
    <property type="entry name" value="HAD_sf"/>
</dbReference>
<accession>X0ZYZ5</accession>
<name>X0ZYZ5_9ZZZZ</name>
<evidence type="ECO:0000256" key="1">
    <source>
        <dbReference type="ARBA" id="ARBA00005199"/>
    </source>
</evidence>
<evidence type="ECO:0000313" key="5">
    <source>
        <dbReference type="EMBL" id="GAG53251.1"/>
    </source>
</evidence>
<dbReference type="UniPathway" id="UPA00299"/>
<dbReference type="GO" id="GO:0005992">
    <property type="term" value="P:trehalose biosynthetic process"/>
    <property type="evidence" value="ECO:0007669"/>
    <property type="project" value="UniProtKB-UniPathway"/>
</dbReference>
<feature type="non-terminal residue" evidence="5">
    <location>
        <position position="1"/>
    </location>
</feature>
<protein>
    <recommendedName>
        <fullName evidence="3">trehalose-phosphatase</fullName>
        <ecNumber evidence="3">3.1.3.12</ecNumber>
    </recommendedName>
</protein>
<dbReference type="GO" id="GO:0004805">
    <property type="term" value="F:trehalose-phosphatase activity"/>
    <property type="evidence" value="ECO:0007669"/>
    <property type="project" value="UniProtKB-EC"/>
</dbReference>
<dbReference type="Pfam" id="PF02358">
    <property type="entry name" value="Trehalose_PPase"/>
    <property type="match status" value="1"/>
</dbReference>
<dbReference type="EC" id="3.1.3.12" evidence="3"/>
<dbReference type="Gene3D" id="3.40.50.1000">
    <property type="entry name" value="HAD superfamily/HAD-like"/>
    <property type="match status" value="1"/>
</dbReference>
<dbReference type="NCBIfam" id="TIGR00685">
    <property type="entry name" value="T6PP"/>
    <property type="match status" value="1"/>
</dbReference>
<gene>
    <name evidence="5" type="ORF">S01H1_77941</name>
</gene>
<evidence type="ECO:0000256" key="3">
    <source>
        <dbReference type="ARBA" id="ARBA00013086"/>
    </source>
</evidence>
<dbReference type="EMBL" id="BARS01052421">
    <property type="protein sequence ID" value="GAG53251.1"/>
    <property type="molecule type" value="Genomic_DNA"/>
</dbReference>
<evidence type="ECO:0000256" key="2">
    <source>
        <dbReference type="ARBA" id="ARBA00008770"/>
    </source>
</evidence>
<dbReference type="PANTHER" id="PTHR43768:SF3">
    <property type="entry name" value="TREHALOSE 6-PHOSPHATE PHOSPHATASE"/>
    <property type="match status" value="1"/>
</dbReference>
<proteinExistence type="inferred from homology"/>
<reference evidence="5" key="1">
    <citation type="journal article" date="2014" name="Front. Microbiol.">
        <title>High frequency of phylogenetically diverse reductive dehalogenase-homologous genes in deep subseafloor sedimentary metagenomes.</title>
        <authorList>
            <person name="Kawai M."/>
            <person name="Futagami T."/>
            <person name="Toyoda A."/>
            <person name="Takaki Y."/>
            <person name="Nishi S."/>
            <person name="Hori S."/>
            <person name="Arai W."/>
            <person name="Tsubouchi T."/>
            <person name="Morono Y."/>
            <person name="Uchiyama I."/>
            <person name="Ito T."/>
            <person name="Fujiyama A."/>
            <person name="Inagaki F."/>
            <person name="Takami H."/>
        </authorList>
    </citation>
    <scope>NUCLEOTIDE SEQUENCE</scope>
    <source>
        <strain evidence="5">Expedition CK06-06</strain>
    </source>
</reference>
<dbReference type="NCBIfam" id="TIGR01484">
    <property type="entry name" value="HAD-SF-IIB"/>
    <property type="match status" value="1"/>
</dbReference>
<dbReference type="InterPro" id="IPR003337">
    <property type="entry name" value="Trehalose_PPase"/>
</dbReference>
<comment type="pathway">
    <text evidence="1">Glycan biosynthesis; trehalose biosynthesis.</text>
</comment>
<dbReference type="InterPro" id="IPR036412">
    <property type="entry name" value="HAD-like_sf"/>
</dbReference>
<dbReference type="SUPFAM" id="SSF56784">
    <property type="entry name" value="HAD-like"/>
    <property type="match status" value="1"/>
</dbReference>
<dbReference type="InterPro" id="IPR006379">
    <property type="entry name" value="HAD-SF_hydro_IIB"/>
</dbReference>
<dbReference type="AlphaFoldDB" id="X0ZYZ5"/>
<keyword evidence="4" id="KW-0378">Hydrolase</keyword>
<comment type="caution">
    <text evidence="5">The sequence shown here is derived from an EMBL/GenBank/DDBJ whole genome shotgun (WGS) entry which is preliminary data.</text>
</comment>
<comment type="similarity">
    <text evidence="2">Belongs to the trehalose phosphatase family.</text>
</comment>
<sequence length="161" mass="18173">AAQTEMKDLARQFSAKLGSIEGVIVEDKGLGLSIHYRLVKKSEENVVAEIFHQITSPLLQEGKVKVSSGKKVWEVRPPIDWHKGKAVKTIMDEIRAFLKCEQLLTIYLGDDTTDEDAFRIIHRPEGWSIFVGPENPSSNADYFLNSASEVEDFLSRLLELK</sequence>